<evidence type="ECO:0000256" key="7">
    <source>
        <dbReference type="ARBA" id="ARBA00022833"/>
    </source>
</evidence>
<feature type="compositionally biased region" description="Polar residues" evidence="14">
    <location>
        <begin position="990"/>
        <end position="1018"/>
    </location>
</feature>
<dbReference type="InterPro" id="IPR011993">
    <property type="entry name" value="PH-like_dom_sf"/>
</dbReference>
<feature type="region of interest" description="Disordered" evidence="14">
    <location>
        <begin position="866"/>
        <end position="913"/>
    </location>
</feature>
<keyword evidence="8" id="KW-0443">Lipid metabolism</keyword>
<dbReference type="PROSITE" id="PS50178">
    <property type="entry name" value="ZF_FYVE"/>
    <property type="match status" value="1"/>
</dbReference>
<dbReference type="FunFam" id="3.30.40.10:FF:000073">
    <property type="entry name" value="myotubularin-related protein 4 isoform X2"/>
    <property type="match status" value="1"/>
</dbReference>
<keyword evidence="9" id="KW-0472">Membrane</keyword>
<evidence type="ECO:0000256" key="3">
    <source>
        <dbReference type="ARBA" id="ARBA00012903"/>
    </source>
</evidence>
<dbReference type="InterPro" id="IPR011011">
    <property type="entry name" value="Znf_FYVE_PHD"/>
</dbReference>
<dbReference type="PANTHER" id="PTHR10807:SF75">
    <property type="entry name" value="PHOSPHATIDYLINOSITOL-3-PHOSPHATE PHOSPHATASE"/>
    <property type="match status" value="1"/>
</dbReference>
<feature type="binding site" evidence="12">
    <location>
        <begin position="393"/>
        <end position="399"/>
    </location>
    <ligand>
        <name>substrate</name>
    </ligand>
</feature>
<evidence type="ECO:0000256" key="14">
    <source>
        <dbReference type="SAM" id="MobiDB-lite"/>
    </source>
</evidence>
<dbReference type="InterPro" id="IPR029021">
    <property type="entry name" value="Prot-tyrosine_phosphatase-like"/>
</dbReference>
<dbReference type="CDD" id="cd15733">
    <property type="entry name" value="FYVE_MTMR4"/>
    <property type="match status" value="1"/>
</dbReference>
<keyword evidence="4" id="KW-0479">Metal-binding</keyword>
<keyword evidence="5 13" id="KW-0863">Zinc-finger</keyword>
<gene>
    <name evidence="17" type="ORF">OFUS_LOCUS25678</name>
</gene>
<evidence type="ECO:0000256" key="10">
    <source>
        <dbReference type="ARBA" id="ARBA00032571"/>
    </source>
</evidence>
<evidence type="ECO:0000313" key="18">
    <source>
        <dbReference type="Proteomes" id="UP000749559"/>
    </source>
</evidence>
<evidence type="ECO:0000256" key="2">
    <source>
        <dbReference type="ARBA" id="ARBA00007471"/>
    </source>
</evidence>
<dbReference type="InterPro" id="IPR000306">
    <property type="entry name" value="Znf_FYVE"/>
</dbReference>
<dbReference type="SUPFAM" id="SSF57903">
    <property type="entry name" value="FYVE/PHD zinc finger"/>
    <property type="match status" value="1"/>
</dbReference>
<dbReference type="GO" id="GO:0010506">
    <property type="term" value="P:regulation of autophagy"/>
    <property type="evidence" value="ECO:0007669"/>
    <property type="project" value="TreeGrafter"/>
</dbReference>
<keyword evidence="18" id="KW-1185">Reference proteome</keyword>
<evidence type="ECO:0000259" key="16">
    <source>
        <dbReference type="PROSITE" id="PS51339"/>
    </source>
</evidence>
<evidence type="ECO:0000313" key="17">
    <source>
        <dbReference type="EMBL" id="CAH1801949.1"/>
    </source>
</evidence>
<dbReference type="SMART" id="SM00064">
    <property type="entry name" value="FYVE"/>
    <property type="match status" value="1"/>
</dbReference>
<dbReference type="Pfam" id="PF06602">
    <property type="entry name" value="Myotub-related"/>
    <property type="match status" value="1"/>
</dbReference>
<dbReference type="EMBL" id="CAIIXF020000012">
    <property type="protein sequence ID" value="CAH1801949.1"/>
    <property type="molecule type" value="Genomic_DNA"/>
</dbReference>
<feature type="compositionally biased region" description="Polar residues" evidence="14">
    <location>
        <begin position="882"/>
        <end position="902"/>
    </location>
</feature>
<comment type="caution">
    <text evidence="17">The sequence shown here is derived from an EMBL/GenBank/DDBJ whole genome shotgun (WGS) entry which is preliminary data.</text>
</comment>
<dbReference type="GO" id="GO:0046856">
    <property type="term" value="P:phosphatidylinositol dephosphorylation"/>
    <property type="evidence" value="ECO:0007669"/>
    <property type="project" value="UniProtKB-ARBA"/>
</dbReference>
<evidence type="ECO:0000256" key="4">
    <source>
        <dbReference type="ARBA" id="ARBA00022723"/>
    </source>
</evidence>
<dbReference type="InterPro" id="IPR017455">
    <property type="entry name" value="Znf_FYVE-rel"/>
</dbReference>
<name>A0A8S4Q7W0_OWEFU</name>
<dbReference type="AlphaFoldDB" id="A0A8S4Q7W0"/>
<evidence type="ECO:0000256" key="1">
    <source>
        <dbReference type="ARBA" id="ARBA00004370"/>
    </source>
</evidence>
<dbReference type="InterPro" id="IPR046978">
    <property type="entry name" value="MTMR4_FYVE"/>
</dbReference>
<organism evidence="17 18">
    <name type="scientific">Owenia fusiformis</name>
    <name type="common">Polychaete worm</name>
    <dbReference type="NCBI Taxonomy" id="6347"/>
    <lineage>
        <taxon>Eukaryota</taxon>
        <taxon>Metazoa</taxon>
        <taxon>Spiralia</taxon>
        <taxon>Lophotrochozoa</taxon>
        <taxon>Annelida</taxon>
        <taxon>Polychaeta</taxon>
        <taxon>Sedentaria</taxon>
        <taxon>Canalipalpata</taxon>
        <taxon>Sabellida</taxon>
        <taxon>Oweniida</taxon>
        <taxon>Oweniidae</taxon>
        <taxon>Owenia</taxon>
    </lineage>
</organism>
<dbReference type="GO" id="GO:0060090">
    <property type="term" value="F:molecular adaptor activity"/>
    <property type="evidence" value="ECO:0007669"/>
    <property type="project" value="UniProtKB-ARBA"/>
</dbReference>
<dbReference type="Proteomes" id="UP000749559">
    <property type="component" value="Unassembled WGS sequence"/>
</dbReference>
<feature type="binding site" evidence="12">
    <location>
        <begin position="306"/>
        <end position="309"/>
    </location>
    <ligand>
        <name>substrate</name>
    </ligand>
</feature>
<dbReference type="SUPFAM" id="SSF52799">
    <property type="entry name" value="(Phosphotyrosine protein) phosphatases II"/>
    <property type="match status" value="1"/>
</dbReference>
<comment type="subcellular location">
    <subcellularLocation>
        <location evidence="1">Membrane</location>
    </subcellularLocation>
</comment>
<dbReference type="PANTHER" id="PTHR10807">
    <property type="entry name" value="MYOTUBULARIN-RELATED"/>
    <property type="match status" value="1"/>
</dbReference>
<dbReference type="GO" id="GO:0005829">
    <property type="term" value="C:cytosol"/>
    <property type="evidence" value="ECO:0007669"/>
    <property type="project" value="UniProtKB-ARBA"/>
</dbReference>
<dbReference type="SMART" id="SM00404">
    <property type="entry name" value="PTPc_motif"/>
    <property type="match status" value="1"/>
</dbReference>
<dbReference type="Gene3D" id="3.30.40.10">
    <property type="entry name" value="Zinc/RING finger domain, C3HC4 (zinc finger)"/>
    <property type="match status" value="1"/>
</dbReference>
<evidence type="ECO:0000256" key="8">
    <source>
        <dbReference type="ARBA" id="ARBA00023098"/>
    </source>
</evidence>
<evidence type="ECO:0000256" key="12">
    <source>
        <dbReference type="PIRSR" id="PIRSR630564-2"/>
    </source>
</evidence>
<evidence type="ECO:0000256" key="11">
    <source>
        <dbReference type="PIRSR" id="PIRSR630564-1"/>
    </source>
</evidence>
<feature type="active site" description="Phosphocysteine intermediate" evidence="11">
    <location>
        <position position="393"/>
    </location>
</feature>
<dbReference type="GO" id="GO:0052629">
    <property type="term" value="F:phosphatidylinositol-3,5-bisphosphate 3-phosphatase activity"/>
    <property type="evidence" value="ECO:0007669"/>
    <property type="project" value="UniProtKB-EC"/>
</dbReference>
<dbReference type="GO" id="GO:0019903">
    <property type="term" value="F:protein phosphatase binding"/>
    <property type="evidence" value="ECO:0007669"/>
    <property type="project" value="TreeGrafter"/>
</dbReference>
<evidence type="ECO:0000259" key="15">
    <source>
        <dbReference type="PROSITE" id="PS50178"/>
    </source>
</evidence>
<dbReference type="GO" id="GO:0004438">
    <property type="term" value="F:phosphatidylinositol-3-phosphate phosphatase activity"/>
    <property type="evidence" value="ECO:0007669"/>
    <property type="project" value="TreeGrafter"/>
</dbReference>
<dbReference type="GO" id="GO:0008270">
    <property type="term" value="F:zinc ion binding"/>
    <property type="evidence" value="ECO:0007669"/>
    <property type="project" value="UniProtKB-KW"/>
</dbReference>
<protein>
    <recommendedName>
        <fullName evidence="3">phosphatidylinositol-3,5-bisphosphate 3-phosphatase</fullName>
        <ecNumber evidence="3">3.1.3.95</ecNumber>
    </recommendedName>
    <alternativeName>
        <fullName evidence="10">Phosphatidylinositol-3,5-bisphosphate 3-phosphatase</fullName>
    </alternativeName>
</protein>
<evidence type="ECO:0000256" key="13">
    <source>
        <dbReference type="PROSITE-ProRule" id="PRU00091"/>
    </source>
</evidence>
<dbReference type="GO" id="GO:0016020">
    <property type="term" value="C:membrane"/>
    <property type="evidence" value="ECO:0007669"/>
    <property type="project" value="UniProtKB-SubCell"/>
</dbReference>
<dbReference type="Pfam" id="PF01363">
    <property type="entry name" value="FYVE"/>
    <property type="match status" value="1"/>
</dbReference>
<dbReference type="GO" id="GO:0046474">
    <property type="term" value="P:glycerophospholipid biosynthetic process"/>
    <property type="evidence" value="ECO:0007669"/>
    <property type="project" value="UniProtKB-ARBA"/>
</dbReference>
<evidence type="ECO:0000256" key="9">
    <source>
        <dbReference type="ARBA" id="ARBA00023136"/>
    </source>
</evidence>
<keyword evidence="7" id="KW-0862">Zinc</keyword>
<dbReference type="GO" id="GO:0061952">
    <property type="term" value="P:midbody abscission"/>
    <property type="evidence" value="ECO:0007669"/>
    <property type="project" value="UniProtKB-ARBA"/>
</dbReference>
<dbReference type="OrthoDB" id="271628at2759"/>
<dbReference type="InterPro" id="IPR010569">
    <property type="entry name" value="Myotubularin-like_Pase_dom"/>
</dbReference>
<dbReference type="Gene3D" id="2.30.29.30">
    <property type="entry name" value="Pleckstrin-homology domain (PH domain)/Phosphotyrosine-binding domain (PTB)"/>
    <property type="match status" value="1"/>
</dbReference>
<proteinExistence type="inferred from homology"/>
<dbReference type="InterPro" id="IPR030564">
    <property type="entry name" value="Myotubularin"/>
</dbReference>
<dbReference type="PROSITE" id="PS51339">
    <property type="entry name" value="PPASE_MYOTUBULARIN"/>
    <property type="match status" value="1"/>
</dbReference>
<accession>A0A8S4Q7W0</accession>
<comment type="similarity">
    <text evidence="2">Belongs to the protein-tyrosine phosphatase family. Non-receptor class myotubularin subfamily.</text>
</comment>
<feature type="region of interest" description="Disordered" evidence="14">
    <location>
        <begin position="975"/>
        <end position="1019"/>
    </location>
</feature>
<dbReference type="EC" id="3.1.3.95" evidence="3"/>
<sequence>MSSEEESSIDHMRASELYPKPANIKYDRTIPISFPLLSGEHILALGKTSNGSIALTNFRLFLRFERSFVNAPLGLIESVESRDIFHLNIYCKDARSFRCTFANNDQCQDWFRQINLALTPKKEDGIFAFRFYAWCQDLQPGDQELQSCYILGQNKAKWRYTFGKEVGRMKFDLKKLWRICYINEDYKICSSYPKLHIVPSSTKDEDLVSLAGFRSSARFPSIVWRNQRTGAVIARCSQPEVGWLGWRNSQDEQLLQAINAATMIDVARKLDSTPKEESTDNCLANGSTSKKMLIIDARSYSAAFANRAKGGGLECPEYYPDCEILFMNLANIHSIRKSFQALRAMCAAPPEQINWLQSLDTTKWLNHICGLLRATVTVVNAVENERRPVLVHCSDGWDRTPQITGLAQLLMDPFYRSIEGFQVLVEKEWLDFGHKFADRCGNGECTDDLNERCPVFLQWLDCVYQLLHQFPCAFQFNEAFLVKLVEHTYSCLFGTFLCNNAKEREVLNVREKTSSVWTLIQEDRNKFRNYLYNPDTEVLIPSCQVRNLCLWTNVYLSSSALTSHIDDIITDHEPPVANGNVLSEADQSAPLTKTRSCDDIIAAIDTHPVEHQRRLSDPNIIKDTTHDSVHLVNGAQEGKINQENEESNKVTLVQDVNSSSQTNITMNGENEITHNAMDKADDVCLPEPESCCMNLERQESEVATNIVNGVMNSVMSTSDTLYNKTSESGSEKDYGIAPSGSVTSMCSSTDTLVNGSKNTCRKLCDMAQEKLALSGDIVLQAKLVLDRDIKAYKSKSCNHLCDTSQLYNGNGHQEYLNVNQSLTGNKLNTSTSTSDISDSHVETALSCQAALDQTLLTLHLKMNGNMSNGLDKSKKNSSSNSATESEMSTPFKSQTPNSTCPTTPGADGKTYMNDPFLQRSLSYVSRHLDADGLTTFVDVAQQQQMSVELEYRQRIEILERQLQRAKVALIQYASGRNGHNNRDNGADLWDSNSLPDSNGSIGPSSLGSNATSEGSSWEQVDEKDADMTLWVPDHAVTHCAGCDHEFWIVRRRHHCRNCGKVFCAECANKFAPIPEQQLRDPVRVCKHCYQSLTPFKSHPNGIVNHPNGGMGLEARCDHHELLLEAAAAGSH</sequence>
<dbReference type="SUPFAM" id="SSF50729">
    <property type="entry name" value="PH domain-like"/>
    <property type="match status" value="1"/>
</dbReference>
<dbReference type="InterPro" id="IPR003595">
    <property type="entry name" value="Tyr_Pase_cat"/>
</dbReference>
<feature type="domain" description="Myotubularin phosphatase" evidence="16">
    <location>
        <begin position="156"/>
        <end position="555"/>
    </location>
</feature>
<dbReference type="GO" id="GO:0004721">
    <property type="term" value="F:phosphoprotein phosphatase activity"/>
    <property type="evidence" value="ECO:0007669"/>
    <property type="project" value="UniProtKB-ARBA"/>
</dbReference>
<reference evidence="17" key="1">
    <citation type="submission" date="2022-03" db="EMBL/GenBank/DDBJ databases">
        <authorList>
            <person name="Martin C."/>
        </authorList>
    </citation>
    <scope>NUCLEOTIDE SEQUENCE</scope>
</reference>
<feature type="binding site" evidence="12">
    <location>
        <begin position="331"/>
        <end position="332"/>
    </location>
    <ligand>
        <name>substrate</name>
    </ligand>
</feature>
<keyword evidence="6" id="KW-0378">Hydrolase</keyword>
<evidence type="ECO:0000256" key="6">
    <source>
        <dbReference type="ARBA" id="ARBA00022801"/>
    </source>
</evidence>
<dbReference type="InterPro" id="IPR013083">
    <property type="entry name" value="Znf_RING/FYVE/PHD"/>
</dbReference>
<evidence type="ECO:0000256" key="5">
    <source>
        <dbReference type="ARBA" id="ARBA00022771"/>
    </source>
</evidence>
<feature type="domain" description="FYVE-type" evidence="15">
    <location>
        <begin position="1033"/>
        <end position="1093"/>
    </location>
</feature>